<dbReference type="InterPro" id="IPR002201">
    <property type="entry name" value="Glyco_trans_9"/>
</dbReference>
<proteinExistence type="predicted"/>
<sequence length="337" mass="38263">MEAIKHILIIRLSSMGDVAMTVPIIRLATKHSPATKISILTKPSYIEIFREFKEANIIAIDLKGKHKGPFGLVKLYYELKQLGIDAIIDLHGVLRTNFLKFLWGKNFYQIEKGRKEKEKLINGKHFQQLRTTHQRYLDVFNNINYNLSFSKIEFPKKSNLSRYAITNKIDFSKKLIGIAPFAKHKAKAYSLEQMKEVIGSISKEHTILLFGGGENEGKQLKTISEENENIFNLAEGFLLSDQLDFISNLDLMVSMDSANGHLAAMYGVKVLTIWGVTHPYAGFAPFNQSSKHSILVDKNTYPKIPTSIYGNKSPEEYKQAINSIAPEEIVKKIKEII</sequence>
<accession>A0A381NB76</accession>
<keyword evidence="2" id="KW-0808">Transferase</keyword>
<dbReference type="AlphaFoldDB" id="A0A381NB76"/>
<dbReference type="GO" id="GO:0009244">
    <property type="term" value="P:lipopolysaccharide core region biosynthetic process"/>
    <property type="evidence" value="ECO:0007669"/>
    <property type="project" value="TreeGrafter"/>
</dbReference>
<dbReference type="EMBL" id="UINC01000243">
    <property type="protein sequence ID" value="SUZ51846.1"/>
    <property type="molecule type" value="Genomic_DNA"/>
</dbReference>
<protein>
    <submittedName>
        <fullName evidence="3">Uncharacterized protein</fullName>
    </submittedName>
</protein>
<dbReference type="PANTHER" id="PTHR30160">
    <property type="entry name" value="TETRAACYLDISACCHARIDE 4'-KINASE-RELATED"/>
    <property type="match status" value="1"/>
</dbReference>
<evidence type="ECO:0000313" key="3">
    <source>
        <dbReference type="EMBL" id="SUZ51846.1"/>
    </source>
</evidence>
<evidence type="ECO:0000256" key="2">
    <source>
        <dbReference type="ARBA" id="ARBA00022679"/>
    </source>
</evidence>
<evidence type="ECO:0000256" key="1">
    <source>
        <dbReference type="ARBA" id="ARBA00022676"/>
    </source>
</evidence>
<gene>
    <name evidence="3" type="ORF">METZ01_LOCUS4700</name>
</gene>
<keyword evidence="1" id="KW-0328">Glycosyltransferase</keyword>
<dbReference type="InterPro" id="IPR051199">
    <property type="entry name" value="LPS_LOS_Heptosyltrfase"/>
</dbReference>
<name>A0A381NB76_9ZZZZ</name>
<dbReference type="CDD" id="cd03789">
    <property type="entry name" value="GT9_LPS_heptosyltransferase"/>
    <property type="match status" value="1"/>
</dbReference>
<dbReference type="PANTHER" id="PTHR30160:SF22">
    <property type="entry name" value="LIPOPOLYSACCHARIDE CORE BIOSYNTHESIS PROTEIN"/>
    <property type="match status" value="1"/>
</dbReference>
<dbReference type="Pfam" id="PF01075">
    <property type="entry name" value="Glyco_transf_9"/>
    <property type="match status" value="1"/>
</dbReference>
<dbReference type="GO" id="GO:0005829">
    <property type="term" value="C:cytosol"/>
    <property type="evidence" value="ECO:0007669"/>
    <property type="project" value="TreeGrafter"/>
</dbReference>
<reference evidence="3" key="1">
    <citation type="submission" date="2018-05" db="EMBL/GenBank/DDBJ databases">
        <authorList>
            <person name="Lanie J.A."/>
            <person name="Ng W.-L."/>
            <person name="Kazmierczak K.M."/>
            <person name="Andrzejewski T.M."/>
            <person name="Davidsen T.M."/>
            <person name="Wayne K.J."/>
            <person name="Tettelin H."/>
            <person name="Glass J.I."/>
            <person name="Rusch D."/>
            <person name="Podicherti R."/>
            <person name="Tsui H.-C.T."/>
            <person name="Winkler M.E."/>
        </authorList>
    </citation>
    <scope>NUCLEOTIDE SEQUENCE</scope>
</reference>
<dbReference type="SUPFAM" id="SSF53756">
    <property type="entry name" value="UDP-Glycosyltransferase/glycogen phosphorylase"/>
    <property type="match status" value="1"/>
</dbReference>
<dbReference type="GO" id="GO:0008713">
    <property type="term" value="F:ADP-heptose-lipopolysaccharide heptosyltransferase activity"/>
    <property type="evidence" value="ECO:0007669"/>
    <property type="project" value="TreeGrafter"/>
</dbReference>
<dbReference type="Gene3D" id="3.40.50.2000">
    <property type="entry name" value="Glycogen Phosphorylase B"/>
    <property type="match status" value="2"/>
</dbReference>
<organism evidence="3">
    <name type="scientific">marine metagenome</name>
    <dbReference type="NCBI Taxonomy" id="408172"/>
    <lineage>
        <taxon>unclassified sequences</taxon>
        <taxon>metagenomes</taxon>
        <taxon>ecological metagenomes</taxon>
    </lineage>
</organism>